<name>A0A4U0RVJ4_9ACTN</name>
<dbReference type="PANTHER" id="PTHR44845">
    <property type="entry name" value="CARRIER DOMAIN-CONTAINING PROTEIN"/>
    <property type="match status" value="1"/>
</dbReference>
<dbReference type="OrthoDB" id="2472181at2"/>
<keyword evidence="2" id="KW-0597">Phosphoprotein</keyword>
<dbReference type="Pfam" id="PF07993">
    <property type="entry name" value="NAD_binding_4"/>
    <property type="match status" value="1"/>
</dbReference>
<protein>
    <submittedName>
        <fullName evidence="5">NAD-dependent epimerase/dehydratase family protein</fullName>
    </submittedName>
</protein>
<dbReference type="SUPFAM" id="SSF51735">
    <property type="entry name" value="NAD(P)-binding Rossmann-fold domains"/>
    <property type="match status" value="1"/>
</dbReference>
<evidence type="ECO:0000256" key="2">
    <source>
        <dbReference type="ARBA" id="ARBA00022553"/>
    </source>
</evidence>
<dbReference type="Gene3D" id="3.40.50.720">
    <property type="entry name" value="NAD(P)-binding Rossmann-like Domain"/>
    <property type="match status" value="1"/>
</dbReference>
<dbReference type="AlphaFoldDB" id="A0A4U0RVJ4"/>
<evidence type="ECO:0000313" key="6">
    <source>
        <dbReference type="Proteomes" id="UP000305778"/>
    </source>
</evidence>
<gene>
    <name evidence="5" type="ORF">FCI23_43045</name>
</gene>
<organism evidence="5 6">
    <name type="scientific">Actinacidiphila oryziradicis</name>
    <dbReference type="NCBI Taxonomy" id="2571141"/>
    <lineage>
        <taxon>Bacteria</taxon>
        <taxon>Bacillati</taxon>
        <taxon>Actinomycetota</taxon>
        <taxon>Actinomycetes</taxon>
        <taxon>Kitasatosporales</taxon>
        <taxon>Streptomycetaceae</taxon>
        <taxon>Actinacidiphila</taxon>
    </lineage>
</organism>
<dbReference type="InterPro" id="IPR036291">
    <property type="entry name" value="NAD(P)-bd_dom_sf"/>
</dbReference>
<comment type="caution">
    <text evidence="5">The sequence shown here is derived from an EMBL/GenBank/DDBJ whole genome shotgun (WGS) entry which is preliminary data.</text>
</comment>
<keyword evidence="6" id="KW-1185">Reference proteome</keyword>
<accession>A0A4U0RVJ4</accession>
<reference evidence="5 6" key="1">
    <citation type="submission" date="2019-04" db="EMBL/GenBank/DDBJ databases">
        <title>Streptomyces oryziradicis sp. nov., a novel actinomycete isolated from rhizosphere soil of rice (Oryza sativa L.).</title>
        <authorList>
            <person name="Li C."/>
        </authorList>
    </citation>
    <scope>NUCLEOTIDE SEQUENCE [LARGE SCALE GENOMIC DNA]</scope>
    <source>
        <strain evidence="5 6">NEAU-C40</strain>
    </source>
</reference>
<sequence>MPPRCVRTRAGSDRPQRGRHPPPLRSGRPDVLGDRSVTLVTGATGFLGSALVVSLVEQGEAVRCVVRGATAASRAAKLRTALDGRVAAKDQHRIEVVPGDLAEERLGLSAAGFAALGRDVSRVVHCGARVNMTLPYGPLYGTNVRATEELIELAEACSASFGYVSSLAAVGRSVTGEPFELHDSVSGGYGQTKWSADRLVSVAHQEGRVRAVILRPGRITAHSRTARSNPDDLLERVIRVSAWLGVVPVLDTRVRLSPVDWVSRLVVALFGTERAHGQAYHLIAAQSLLWADVPAALRAAGYEPVELPYQRWRSAVLAAGRDDPAVARLCHALPADRLSFDDRIGCEPRNAARTLAGEYPDLPPAAGLLGGTIAAWQRTGELPSVP</sequence>
<dbReference type="Proteomes" id="UP000305778">
    <property type="component" value="Unassembled WGS sequence"/>
</dbReference>
<feature type="domain" description="Thioester reductase (TE)" evidence="4">
    <location>
        <begin position="40"/>
        <end position="265"/>
    </location>
</feature>
<feature type="region of interest" description="Disordered" evidence="3">
    <location>
        <begin position="1"/>
        <end position="32"/>
    </location>
</feature>
<evidence type="ECO:0000313" key="5">
    <source>
        <dbReference type="EMBL" id="TKA00294.1"/>
    </source>
</evidence>
<evidence type="ECO:0000259" key="4">
    <source>
        <dbReference type="Pfam" id="PF07993"/>
    </source>
</evidence>
<dbReference type="InterPro" id="IPR013120">
    <property type="entry name" value="FAR_NAD-bd"/>
</dbReference>
<proteinExistence type="predicted"/>
<evidence type="ECO:0000256" key="3">
    <source>
        <dbReference type="SAM" id="MobiDB-lite"/>
    </source>
</evidence>
<evidence type="ECO:0000256" key="1">
    <source>
        <dbReference type="ARBA" id="ARBA00022450"/>
    </source>
</evidence>
<keyword evidence="1" id="KW-0596">Phosphopantetheine</keyword>
<dbReference type="EMBL" id="SUMC01000087">
    <property type="protein sequence ID" value="TKA00294.1"/>
    <property type="molecule type" value="Genomic_DNA"/>
</dbReference>
<dbReference type="PANTHER" id="PTHR44845:SF1">
    <property type="entry name" value="L-2-AMINOADIPATE REDUCTASE"/>
    <property type="match status" value="1"/>
</dbReference>